<feature type="compositionally biased region" description="Basic and acidic residues" evidence="1">
    <location>
        <begin position="212"/>
        <end position="225"/>
    </location>
</feature>
<evidence type="ECO:0000256" key="1">
    <source>
        <dbReference type="SAM" id="MobiDB-lite"/>
    </source>
</evidence>
<feature type="compositionally biased region" description="Basic and acidic residues" evidence="1">
    <location>
        <begin position="338"/>
        <end position="347"/>
    </location>
</feature>
<dbReference type="EMBL" id="LNFP01000280">
    <property type="protein sequence ID" value="KUF94692.1"/>
    <property type="molecule type" value="Genomic_DNA"/>
</dbReference>
<feature type="region of interest" description="Disordered" evidence="1">
    <location>
        <begin position="251"/>
        <end position="395"/>
    </location>
</feature>
<feature type="region of interest" description="Disordered" evidence="1">
    <location>
        <begin position="62"/>
        <end position="91"/>
    </location>
</feature>
<comment type="caution">
    <text evidence="2">The sequence shown here is derived from an EMBL/GenBank/DDBJ whole genome shotgun (WGS) entry which is preliminary data.</text>
</comment>
<organism evidence="2 3">
    <name type="scientific">Phytophthora nicotianae</name>
    <name type="common">Potato buckeye rot agent</name>
    <name type="synonym">Phytophthora parasitica</name>
    <dbReference type="NCBI Taxonomy" id="4792"/>
    <lineage>
        <taxon>Eukaryota</taxon>
        <taxon>Sar</taxon>
        <taxon>Stramenopiles</taxon>
        <taxon>Oomycota</taxon>
        <taxon>Peronosporomycetes</taxon>
        <taxon>Peronosporales</taxon>
        <taxon>Peronosporaceae</taxon>
        <taxon>Phytophthora</taxon>
    </lineage>
</organism>
<feature type="compositionally biased region" description="Basic and acidic residues" evidence="1">
    <location>
        <begin position="80"/>
        <end position="91"/>
    </location>
</feature>
<feature type="compositionally biased region" description="Basic and acidic residues" evidence="1">
    <location>
        <begin position="62"/>
        <end position="72"/>
    </location>
</feature>
<dbReference type="AlphaFoldDB" id="A0A0W8DEF1"/>
<name>A0A0W8DEF1_PHYNI</name>
<feature type="region of interest" description="Disordered" evidence="1">
    <location>
        <begin position="169"/>
        <end position="231"/>
    </location>
</feature>
<accession>A0A0W8DEF1</accession>
<dbReference type="Proteomes" id="UP000054636">
    <property type="component" value="Unassembled WGS sequence"/>
</dbReference>
<evidence type="ECO:0000313" key="2">
    <source>
        <dbReference type="EMBL" id="KUF94692.1"/>
    </source>
</evidence>
<sequence>MATLSDEEQELIQQDREANPGCFYSTALSQSCRSINGDSKCEIIKKIFRQCPNARKELISNRKEITEDEHGGEATAGDFFNRERMDPRKGGEQEFGTFFQRRFHVPPSAEEVALPPVKEKKQTLKLVLDLEATAGVTRGGDGFRPVAQLSANPFNELFAEDTQIDENIRTQEKKEEKKVSSPLKIRKQELQELRNGSPSPPPTLLKAVETAWRARKEKSTSNKAEDAEDSVAAYSEYSEDLAPRIFQTTLKETSDTEVKDVEKENVEKSIIEDSDRETDYEDEMECTQQLEEAGDGDVTQSYGHAGGDDEAETEVYPYSDTGTLPYGACSSAMDAVDGDEKKNDSKDAGYSPDSVVVPTPDQKNQKSCEDEVTSREGSQATQQDYLTPELTPFEW</sequence>
<proteinExistence type="predicted"/>
<reference evidence="2 3" key="1">
    <citation type="submission" date="2015-11" db="EMBL/GenBank/DDBJ databases">
        <title>Genomes and virulence difference between two physiological races of Phytophthora nicotianae.</title>
        <authorList>
            <person name="Liu H."/>
            <person name="Ma X."/>
            <person name="Yu H."/>
            <person name="Fang D."/>
            <person name="Li Y."/>
            <person name="Wang X."/>
            <person name="Wang W."/>
            <person name="Dong Y."/>
            <person name="Xiao B."/>
        </authorList>
    </citation>
    <scope>NUCLEOTIDE SEQUENCE [LARGE SCALE GENOMIC DNA]</scope>
    <source>
        <strain evidence="3">race 1</strain>
    </source>
</reference>
<protein>
    <submittedName>
        <fullName evidence="2">Uncharacterized protein</fullName>
    </submittedName>
</protein>
<gene>
    <name evidence="2" type="ORF">AM588_10008086</name>
</gene>
<feature type="compositionally biased region" description="Polar residues" evidence="1">
    <location>
        <begin position="375"/>
        <end position="385"/>
    </location>
</feature>
<feature type="compositionally biased region" description="Basic and acidic residues" evidence="1">
    <location>
        <begin position="363"/>
        <end position="374"/>
    </location>
</feature>
<evidence type="ECO:0000313" key="3">
    <source>
        <dbReference type="Proteomes" id="UP000054636"/>
    </source>
</evidence>
<feature type="compositionally biased region" description="Basic and acidic residues" evidence="1">
    <location>
        <begin position="169"/>
        <end position="179"/>
    </location>
</feature>
<feature type="compositionally biased region" description="Acidic residues" evidence="1">
    <location>
        <begin position="274"/>
        <end position="285"/>
    </location>
</feature>
<feature type="compositionally biased region" description="Basic and acidic residues" evidence="1">
    <location>
        <begin position="252"/>
        <end position="273"/>
    </location>
</feature>